<reference evidence="2" key="1">
    <citation type="submission" date="2018-02" db="EMBL/GenBank/DDBJ databases">
        <authorList>
            <person name="Cohen D.B."/>
            <person name="Kent A.D."/>
        </authorList>
    </citation>
    <scope>NUCLEOTIDE SEQUENCE</scope>
</reference>
<dbReference type="SUPFAM" id="SSF53098">
    <property type="entry name" value="Ribonuclease H-like"/>
    <property type="match status" value="1"/>
</dbReference>
<dbReference type="GO" id="GO:0004523">
    <property type="term" value="F:RNA-DNA hybrid ribonuclease activity"/>
    <property type="evidence" value="ECO:0007669"/>
    <property type="project" value="InterPro"/>
</dbReference>
<dbReference type="InterPro" id="IPR036397">
    <property type="entry name" value="RNaseH_sf"/>
</dbReference>
<dbReference type="PANTHER" id="PTHR47074:SF61">
    <property type="entry name" value="RNASE H TYPE-1 DOMAIN-CONTAINING PROTEIN"/>
    <property type="match status" value="1"/>
</dbReference>
<dbReference type="CDD" id="cd06222">
    <property type="entry name" value="RNase_H_like"/>
    <property type="match status" value="1"/>
</dbReference>
<dbReference type="InterPro" id="IPR002156">
    <property type="entry name" value="RNaseH_domain"/>
</dbReference>
<gene>
    <name evidence="2" type="ORF">FSB_LOCUS35076</name>
</gene>
<dbReference type="EMBL" id="OIVN01002890">
    <property type="protein sequence ID" value="SPD07194.1"/>
    <property type="molecule type" value="Genomic_DNA"/>
</dbReference>
<dbReference type="InterPro" id="IPR052929">
    <property type="entry name" value="RNase_H-like_EbsB-rel"/>
</dbReference>
<name>A0A2N9H6K7_FAGSY</name>
<proteinExistence type="predicted"/>
<dbReference type="InterPro" id="IPR044730">
    <property type="entry name" value="RNase_H-like_dom_plant"/>
</dbReference>
<feature type="domain" description="RNase H type-1" evidence="1">
    <location>
        <begin position="144"/>
        <end position="264"/>
    </location>
</feature>
<dbReference type="GO" id="GO:0003676">
    <property type="term" value="F:nucleic acid binding"/>
    <property type="evidence" value="ECO:0007669"/>
    <property type="project" value="InterPro"/>
</dbReference>
<dbReference type="Pfam" id="PF13456">
    <property type="entry name" value="RVT_3"/>
    <property type="match status" value="1"/>
</dbReference>
<dbReference type="Gene3D" id="3.30.420.10">
    <property type="entry name" value="Ribonuclease H-like superfamily/Ribonuclease H"/>
    <property type="match status" value="1"/>
</dbReference>
<protein>
    <recommendedName>
        <fullName evidence="1">RNase H type-1 domain-containing protein</fullName>
    </recommendedName>
</protein>
<organism evidence="2">
    <name type="scientific">Fagus sylvatica</name>
    <name type="common">Beechnut</name>
    <dbReference type="NCBI Taxonomy" id="28930"/>
    <lineage>
        <taxon>Eukaryota</taxon>
        <taxon>Viridiplantae</taxon>
        <taxon>Streptophyta</taxon>
        <taxon>Embryophyta</taxon>
        <taxon>Tracheophyta</taxon>
        <taxon>Spermatophyta</taxon>
        <taxon>Magnoliopsida</taxon>
        <taxon>eudicotyledons</taxon>
        <taxon>Gunneridae</taxon>
        <taxon>Pentapetalae</taxon>
        <taxon>rosids</taxon>
        <taxon>fabids</taxon>
        <taxon>Fagales</taxon>
        <taxon>Fagaceae</taxon>
        <taxon>Fagus</taxon>
    </lineage>
</organism>
<accession>A0A2N9H6K7</accession>
<dbReference type="PANTHER" id="PTHR47074">
    <property type="entry name" value="BNAC02G40300D PROTEIN"/>
    <property type="match status" value="1"/>
</dbReference>
<evidence type="ECO:0000313" key="2">
    <source>
        <dbReference type="EMBL" id="SPD07194.1"/>
    </source>
</evidence>
<dbReference type="AlphaFoldDB" id="A0A2N9H6K7"/>
<dbReference type="InterPro" id="IPR012337">
    <property type="entry name" value="RNaseH-like_sf"/>
</dbReference>
<sequence>MESLLCPLCHLEDESYSHLFLNCSKVKPIWFGLNWSLYFEKLSLVSGADFLKFVINPPISLDCSLDLKLIKAQTTIHLALTLECIWNLRNQAVHNAQKINLLAVLSSLDLRIREHCQSFLNIGNQHIREMTVWSPPPPWVVKLNVDVGFTNDNASVAVVARASFGNILQCCSEGCNTTDPCIAEALAVVWALQLASLEKLVEIQVEGDAQVCINAINGPTADIPWNILPVISNVKVLVSTFKSCSFVWVRRSANPVAHFLAKEASAFPACFHCNNSNLPSFVHEAWIRDLG</sequence>
<evidence type="ECO:0000259" key="1">
    <source>
        <dbReference type="Pfam" id="PF13456"/>
    </source>
</evidence>